<name>A6F0L4_9GAMM</name>
<dbReference type="STRING" id="443152.MDG893_20684"/>
<organism evidence="1 2">
    <name type="scientific">Marinobacter algicola DG893</name>
    <dbReference type="NCBI Taxonomy" id="443152"/>
    <lineage>
        <taxon>Bacteria</taxon>
        <taxon>Pseudomonadati</taxon>
        <taxon>Pseudomonadota</taxon>
        <taxon>Gammaproteobacteria</taxon>
        <taxon>Pseudomonadales</taxon>
        <taxon>Marinobacteraceae</taxon>
        <taxon>Marinobacter</taxon>
    </lineage>
</organism>
<sequence length="68" mass="7918">MSDIKAAVAYLQEYMNTYSQQHSYEAYRAETLIDDVLYGLGVALDKKYKYAQGYDEFKKVLRAHLEAE</sequence>
<accession>A6F0L4</accession>
<evidence type="ECO:0000313" key="1">
    <source>
        <dbReference type="EMBL" id="EDM47775.1"/>
    </source>
</evidence>
<protein>
    <submittedName>
        <fullName evidence="1">Uncharacterized protein</fullName>
    </submittedName>
</protein>
<dbReference type="AlphaFoldDB" id="A6F0L4"/>
<keyword evidence="2" id="KW-1185">Reference proteome</keyword>
<evidence type="ECO:0000313" key="2">
    <source>
        <dbReference type="Proteomes" id="UP000005856"/>
    </source>
</evidence>
<reference evidence="1 2" key="1">
    <citation type="submission" date="2007-06" db="EMBL/GenBank/DDBJ databases">
        <authorList>
            <person name="Green D."/>
            <person name="Ferriera S."/>
            <person name="Johnson J."/>
            <person name="Kravitz S."/>
            <person name="Beeson K."/>
            <person name="Sutton G."/>
            <person name="Rogers Y.-H."/>
            <person name="Friedman R."/>
            <person name="Frazier M."/>
            <person name="Venter J.C."/>
        </authorList>
    </citation>
    <scope>NUCLEOTIDE SEQUENCE [LARGE SCALE GENOMIC DNA]</scope>
    <source>
        <strain evidence="1 2">DG893</strain>
    </source>
</reference>
<dbReference type="RefSeq" id="WP_007153810.1">
    <property type="nucleotide sequence ID" value="NZ_ABCP01000013.1"/>
</dbReference>
<comment type="caution">
    <text evidence="1">The sequence shown here is derived from an EMBL/GenBank/DDBJ whole genome shotgun (WGS) entry which is preliminary data.</text>
</comment>
<gene>
    <name evidence="1" type="ORF">MDG893_20684</name>
</gene>
<dbReference type="Proteomes" id="UP000005856">
    <property type="component" value="Unassembled WGS sequence"/>
</dbReference>
<proteinExistence type="predicted"/>
<dbReference type="EMBL" id="ABCP01000013">
    <property type="protein sequence ID" value="EDM47775.1"/>
    <property type="molecule type" value="Genomic_DNA"/>
</dbReference>